<dbReference type="EMBL" id="CAIX01000876">
    <property type="protein sequence ID" value="CCI11235.1"/>
    <property type="molecule type" value="Genomic_DNA"/>
</dbReference>
<comment type="caution">
    <text evidence="2">The sequence shown here is derived from an EMBL/GenBank/DDBJ whole genome shotgun (WGS) entry which is preliminary data.</text>
</comment>
<feature type="chain" id="PRO_5001529118" evidence="1">
    <location>
        <begin position="27"/>
        <end position="245"/>
    </location>
</feature>
<protein>
    <submittedName>
        <fullName evidence="2">Uncharacterized protein</fullName>
    </submittedName>
</protein>
<evidence type="ECO:0000256" key="1">
    <source>
        <dbReference type="SAM" id="SignalP"/>
    </source>
</evidence>
<proteinExistence type="predicted"/>
<keyword evidence="1" id="KW-0732">Signal</keyword>
<dbReference type="InParanoid" id="A0A024FVS6"/>
<evidence type="ECO:0000313" key="2">
    <source>
        <dbReference type="EMBL" id="CCI11235.1"/>
    </source>
</evidence>
<accession>A0A024FVS6</accession>
<feature type="signal peptide" evidence="1">
    <location>
        <begin position="1"/>
        <end position="26"/>
    </location>
</feature>
<gene>
    <name evidence="2" type="ORF">BN9_126130</name>
</gene>
<dbReference type="Proteomes" id="UP000053237">
    <property type="component" value="Unassembled WGS sequence"/>
</dbReference>
<sequence>MVRSKLSFQLLCVWALCLMHSNFCQAVIKCLVIVEPGEPTGYSAIALLAKYSQFIEECGSGLYTHDSSGEALSFVDIIFQQSPNEVDWRLGETSSDIKTTPEMSISARVLIMRPFKDLADAIKYVHETKLRNAVIEIVLAWRYKEIVASGEHLISSHLKMDMNSLVSVLQHKSIRHKFKLLYTNLKSNYALTRFQKKLPKLFHQLDKNNNSASKYLREFRPTGAICLVSTSFNFVQENALRSIPS</sequence>
<evidence type="ECO:0000313" key="3">
    <source>
        <dbReference type="Proteomes" id="UP000053237"/>
    </source>
</evidence>
<keyword evidence="3" id="KW-1185">Reference proteome</keyword>
<name>A0A024FVS6_9STRA</name>
<reference evidence="2 3" key="1">
    <citation type="submission" date="2012-05" db="EMBL/GenBank/DDBJ databases">
        <title>Recombination and specialization in a pathogen metapopulation.</title>
        <authorList>
            <person name="Gardiner A."/>
            <person name="Kemen E."/>
            <person name="Schultz-Larsen T."/>
            <person name="MacLean D."/>
            <person name="Van Oosterhout C."/>
            <person name="Jones J.D.G."/>
        </authorList>
    </citation>
    <scope>NUCLEOTIDE SEQUENCE [LARGE SCALE GENOMIC DNA]</scope>
    <source>
        <strain evidence="2 3">Ac Nc2</strain>
    </source>
</reference>
<organism evidence="2 3">
    <name type="scientific">Albugo candida</name>
    <dbReference type="NCBI Taxonomy" id="65357"/>
    <lineage>
        <taxon>Eukaryota</taxon>
        <taxon>Sar</taxon>
        <taxon>Stramenopiles</taxon>
        <taxon>Oomycota</taxon>
        <taxon>Peronosporomycetes</taxon>
        <taxon>Albuginales</taxon>
        <taxon>Albuginaceae</taxon>
        <taxon>Albugo</taxon>
    </lineage>
</organism>
<dbReference type="AlphaFoldDB" id="A0A024FVS6"/>